<gene>
    <name evidence="5" type="ORF">FSP39_020290</name>
</gene>
<accession>A0AA89CCW0</accession>
<keyword evidence="2" id="KW-0863">Zinc-finger</keyword>
<organism evidence="5 6">
    <name type="scientific">Pinctada imbricata</name>
    <name type="common">Atlantic pearl-oyster</name>
    <name type="synonym">Pinctada martensii</name>
    <dbReference type="NCBI Taxonomy" id="66713"/>
    <lineage>
        <taxon>Eukaryota</taxon>
        <taxon>Metazoa</taxon>
        <taxon>Spiralia</taxon>
        <taxon>Lophotrochozoa</taxon>
        <taxon>Mollusca</taxon>
        <taxon>Bivalvia</taxon>
        <taxon>Autobranchia</taxon>
        <taxon>Pteriomorphia</taxon>
        <taxon>Pterioida</taxon>
        <taxon>Pterioidea</taxon>
        <taxon>Pteriidae</taxon>
        <taxon>Pinctada</taxon>
    </lineage>
</organism>
<dbReference type="InterPro" id="IPR001965">
    <property type="entry name" value="Znf_PHD"/>
</dbReference>
<dbReference type="InterPro" id="IPR013083">
    <property type="entry name" value="Znf_RING/FYVE/PHD"/>
</dbReference>
<protein>
    <recommendedName>
        <fullName evidence="4">Zinc finger PHD-type domain-containing protein</fullName>
    </recommendedName>
</protein>
<dbReference type="SUPFAM" id="SSF57903">
    <property type="entry name" value="FYVE/PHD zinc finger"/>
    <property type="match status" value="1"/>
</dbReference>
<dbReference type="SMART" id="SM00249">
    <property type="entry name" value="PHD"/>
    <property type="match status" value="1"/>
</dbReference>
<feature type="domain" description="Zinc finger PHD-type" evidence="4">
    <location>
        <begin position="276"/>
        <end position="326"/>
    </location>
</feature>
<keyword evidence="3" id="KW-0862">Zinc</keyword>
<dbReference type="AlphaFoldDB" id="A0AA89CCW0"/>
<dbReference type="InterPro" id="IPR011011">
    <property type="entry name" value="Znf_FYVE_PHD"/>
</dbReference>
<keyword evidence="6" id="KW-1185">Reference proteome</keyword>
<dbReference type="EMBL" id="VSWD01000003">
    <property type="protein sequence ID" value="KAK3106448.1"/>
    <property type="molecule type" value="Genomic_DNA"/>
</dbReference>
<evidence type="ECO:0000256" key="1">
    <source>
        <dbReference type="ARBA" id="ARBA00022723"/>
    </source>
</evidence>
<keyword evidence="1" id="KW-0479">Metal-binding</keyword>
<dbReference type="Gene3D" id="3.30.40.10">
    <property type="entry name" value="Zinc/RING finger domain, C3HC4 (zinc finger)"/>
    <property type="match status" value="1"/>
</dbReference>
<comment type="caution">
    <text evidence="5">The sequence shown here is derived from an EMBL/GenBank/DDBJ whole genome shotgun (WGS) entry which is preliminary data.</text>
</comment>
<evidence type="ECO:0000256" key="3">
    <source>
        <dbReference type="ARBA" id="ARBA00022833"/>
    </source>
</evidence>
<dbReference type="Pfam" id="PF20231">
    <property type="entry name" value="DUF6589"/>
    <property type="match status" value="1"/>
</dbReference>
<evidence type="ECO:0000313" key="5">
    <source>
        <dbReference type="EMBL" id="KAK3106448.1"/>
    </source>
</evidence>
<dbReference type="GO" id="GO:0008270">
    <property type="term" value="F:zinc ion binding"/>
    <property type="evidence" value="ECO:0007669"/>
    <property type="project" value="UniProtKB-KW"/>
</dbReference>
<reference evidence="5" key="1">
    <citation type="submission" date="2019-08" db="EMBL/GenBank/DDBJ databases">
        <title>The improved chromosome-level genome for the pearl oyster Pinctada fucata martensii using PacBio sequencing and Hi-C.</title>
        <authorList>
            <person name="Zheng Z."/>
        </authorList>
    </citation>
    <scope>NUCLEOTIDE SEQUENCE</scope>
    <source>
        <strain evidence="5">ZZ-2019</strain>
        <tissue evidence="5">Adductor muscle</tissue>
    </source>
</reference>
<proteinExistence type="predicted"/>
<sequence length="382" mass="44532">MTVRHQTRDRSNKMLNMVQSYAARDRIPSLHLSDRMPTPDDIMDISLRAYLPTNIDETLLRSEMTVMIKKTLRDNLEVFKDLKIESHIHHPYQLESSRKSVISDCTPLILLLHADGLSCERGNDAQSARINGSNAWTQLQGLRMSIQEWHKRQFLLQDAYDELYSGQCARDKGTLFHLKIFFNHRSVSSNVKNDFDHNEEFLDCCAQGYILLAAVHIMNIRDLDEKPMDMPSDENERQLYLDRVAYEIADSCFLSVVHVSNKAADVSNETEDTYDYCICKQEKPGQMMIYCDNKHCKKGTWFHLECLCMNEEDVPNGKWYCSPECKMPIHTYKQGKGNRKVVADALTDHKRDYALMVMWRGLNQRIRKDAIRENDGERMIRH</sequence>
<name>A0AA89CCW0_PINIB</name>
<dbReference type="InterPro" id="IPR046496">
    <property type="entry name" value="DUF6589"/>
</dbReference>
<evidence type="ECO:0000313" key="6">
    <source>
        <dbReference type="Proteomes" id="UP001186944"/>
    </source>
</evidence>
<evidence type="ECO:0000256" key="2">
    <source>
        <dbReference type="ARBA" id="ARBA00022771"/>
    </source>
</evidence>
<dbReference type="Proteomes" id="UP001186944">
    <property type="component" value="Unassembled WGS sequence"/>
</dbReference>
<evidence type="ECO:0000259" key="4">
    <source>
        <dbReference type="SMART" id="SM00249"/>
    </source>
</evidence>